<protein>
    <submittedName>
        <fullName evidence="3">SPOR domain-containing protein</fullName>
    </submittedName>
    <submittedName>
        <fullName evidence="4">Sporulation-associated protein</fullName>
    </submittedName>
</protein>
<evidence type="ECO:0000313" key="2">
    <source>
        <dbReference type="EMBL" id="GEQ21915.1"/>
    </source>
</evidence>
<dbReference type="Proteomes" id="UP000474042">
    <property type="component" value="Unassembled WGS sequence"/>
</dbReference>
<evidence type="ECO:0000313" key="3">
    <source>
        <dbReference type="EMBL" id="NAS17704.1"/>
    </source>
</evidence>
<dbReference type="EMBL" id="WOFV02000017">
    <property type="protein sequence ID" value="NAS17704.1"/>
    <property type="molecule type" value="Genomic_DNA"/>
</dbReference>
<accession>A0A2S7FBC7</accession>
<name>A0A2S7FBC7_CLOBU</name>
<dbReference type="GO" id="GO:0042834">
    <property type="term" value="F:peptidoglycan binding"/>
    <property type="evidence" value="ECO:0007669"/>
    <property type="project" value="InterPro"/>
</dbReference>
<feature type="transmembrane region" description="Helical" evidence="1">
    <location>
        <begin position="16"/>
        <end position="39"/>
    </location>
</feature>
<dbReference type="EMBL" id="BKBC01000035">
    <property type="protein sequence ID" value="GEQ21915.1"/>
    <property type="molecule type" value="Genomic_DNA"/>
</dbReference>
<dbReference type="InterPro" id="IPR036680">
    <property type="entry name" value="SPOR-like_sf"/>
</dbReference>
<evidence type="ECO:0000313" key="6">
    <source>
        <dbReference type="Proteomes" id="UP000321089"/>
    </source>
</evidence>
<keyword evidence="1" id="KW-1133">Transmembrane helix</keyword>
<evidence type="ECO:0000256" key="1">
    <source>
        <dbReference type="SAM" id="Phobius"/>
    </source>
</evidence>
<reference evidence="4 5" key="1">
    <citation type="submission" date="2016-01" db="EMBL/GenBank/DDBJ databases">
        <title>Characterization of the Clostridium difficile lineages that are prevalent in Hong Kong and China.</title>
        <authorList>
            <person name="Kwok J.S.-L."/>
            <person name="Lam W.-Y."/>
            <person name="Ip M."/>
            <person name="Chan T.-F."/>
            <person name="Hawkey P.M."/>
            <person name="Tsui S.K.-W."/>
        </authorList>
    </citation>
    <scope>NUCLEOTIDE SEQUENCE [LARGE SCALE GENOMIC DNA]</scope>
    <source>
        <strain evidence="4 5">300064</strain>
    </source>
</reference>
<dbReference type="EMBL" id="LRDH01000102">
    <property type="protein sequence ID" value="PPV15121.1"/>
    <property type="molecule type" value="Genomic_DNA"/>
</dbReference>
<dbReference type="AlphaFoldDB" id="A0A2S7FBC7"/>
<gene>
    <name evidence="4" type="ORF">AWN73_12655</name>
    <name evidence="2" type="ORF">CBU02nite_24210</name>
    <name evidence="3" type="ORF">GND98_007420</name>
</gene>
<sequence length="220" mass="24630">MRYTRYEYKKQGKIKFVMSVVLVATVSIGSGLYISKFLFSTKETSNMTQVTQKQNETVQSQGIMALQCGYYSKKENADISIPTISSYCQPFVVEENGNYRVIAGLYDDELGMKKLDELKGKGIDVAKVSIQIPTDTLEGKKIFQIVEGFLQITSKFEESDVKSVKTADFKTWVDGIINDGNSIQSEKLKNIQSYVQSLPDEISKSNSADSVQSLYTLIKS</sequence>
<dbReference type="RefSeq" id="WP_002582238.1">
    <property type="nucleotide sequence ID" value="NZ_BKBC01000035.1"/>
</dbReference>
<evidence type="ECO:0000313" key="4">
    <source>
        <dbReference type="EMBL" id="PPV15121.1"/>
    </source>
</evidence>
<dbReference type="Proteomes" id="UP000238081">
    <property type="component" value="Unassembled WGS sequence"/>
</dbReference>
<dbReference type="Proteomes" id="UP000321089">
    <property type="component" value="Unassembled WGS sequence"/>
</dbReference>
<keyword evidence="1" id="KW-0812">Transmembrane</keyword>
<evidence type="ECO:0000313" key="7">
    <source>
        <dbReference type="Proteomes" id="UP000474042"/>
    </source>
</evidence>
<dbReference type="SUPFAM" id="SSF110997">
    <property type="entry name" value="Sporulation related repeat"/>
    <property type="match status" value="1"/>
</dbReference>
<keyword evidence="1" id="KW-0472">Membrane</keyword>
<organism evidence="4 5">
    <name type="scientific">Clostridium butyricum</name>
    <dbReference type="NCBI Taxonomy" id="1492"/>
    <lineage>
        <taxon>Bacteria</taxon>
        <taxon>Bacillati</taxon>
        <taxon>Bacillota</taxon>
        <taxon>Clostridia</taxon>
        <taxon>Eubacteriales</taxon>
        <taxon>Clostridiaceae</taxon>
        <taxon>Clostridium</taxon>
    </lineage>
</organism>
<reference evidence="2 6" key="2">
    <citation type="submission" date="2019-07" db="EMBL/GenBank/DDBJ databases">
        <title>Whole genome shotgun sequence of Clostridium butyricum NBRC 3858.</title>
        <authorList>
            <person name="Hosoyama A."/>
            <person name="Uohara A."/>
            <person name="Ohji S."/>
            <person name="Ichikawa N."/>
        </authorList>
    </citation>
    <scope>NUCLEOTIDE SEQUENCE [LARGE SCALE GENOMIC DNA]</scope>
    <source>
        <strain evidence="2 6">NBRC 3858</strain>
    </source>
</reference>
<evidence type="ECO:0000313" key="5">
    <source>
        <dbReference type="Proteomes" id="UP000238081"/>
    </source>
</evidence>
<comment type="caution">
    <text evidence="4">The sequence shown here is derived from an EMBL/GenBank/DDBJ whole genome shotgun (WGS) entry which is preliminary data.</text>
</comment>
<reference evidence="3 7" key="3">
    <citation type="submission" date="2020-01" db="EMBL/GenBank/DDBJ databases">
        <title>Genome sequence of a 1,3-propanediol producer, Clostridium butyricum S3.</title>
        <authorList>
            <person name="Zhou J."/>
        </authorList>
    </citation>
    <scope>NUCLEOTIDE SEQUENCE [LARGE SCALE GENOMIC DNA]</scope>
    <source>
        <strain evidence="3 7">S3</strain>
    </source>
</reference>
<proteinExistence type="predicted"/>